<evidence type="ECO:0000256" key="1">
    <source>
        <dbReference type="ARBA" id="ARBA00004239"/>
    </source>
</evidence>
<keyword evidence="4" id="KW-0732">Signal</keyword>
<dbReference type="GO" id="GO:0006508">
    <property type="term" value="P:proteolysis"/>
    <property type="evidence" value="ECO:0007669"/>
    <property type="project" value="InterPro"/>
</dbReference>
<protein>
    <recommendedName>
        <fullName evidence="9">Peptidase A1 domain-containing protein</fullName>
    </recommendedName>
</protein>
<dbReference type="AlphaFoldDB" id="A0AAV1X5J2"/>
<dbReference type="GO" id="GO:0005576">
    <property type="term" value="C:extracellular region"/>
    <property type="evidence" value="ECO:0007669"/>
    <property type="project" value="UniProtKB-SubCell"/>
</dbReference>
<dbReference type="Gene3D" id="2.40.70.10">
    <property type="entry name" value="Acid Proteases"/>
    <property type="match status" value="2"/>
</dbReference>
<evidence type="ECO:0008006" key="9">
    <source>
        <dbReference type="Google" id="ProtNLM"/>
    </source>
</evidence>
<accession>A0AAV1X5J2</accession>
<sequence>MSLPLPFPTCSSCDDVGMGGLSCSNCSIFNPPDPACNPNIFVCDGNPENPLGKGQSSIGGGLALIDTLALPTTTNNGSNLGPLNPITNFTFSCTSYSPQLFKALPKNITGLASFARSKLSLQTQFSTALSTPNIVSLCFPSSPKLNGPGLAFFGSNGPYYALSSSSSKIDLSKFLNYTPLIVNPIAFGDTEINYRVGTPSSHHFIGLTSIQINGKSVPINSTLLTIDQESGFGGTQISTATPYTRLESTIFKAFTELFVKEAAFSPFNLKVTAPVKPFNVCYHAPDLTITTVGPSVPIVDLVLHAKDVVWRIVGANSMVRLKNKNSVNLWCLGFVDGGVKNNLVNGKDNQKTPIVIGGKQLEDNLIQFDIASDRFGFTSSLLSRSLSCTNLALLKK</sequence>
<dbReference type="FunFam" id="2.40.70.10:FF:000041">
    <property type="entry name" value="Basic 7S globulin"/>
    <property type="match status" value="1"/>
</dbReference>
<feature type="domain" description="Xylanase inhibitor N-terminal" evidence="6">
    <location>
        <begin position="12"/>
        <end position="155"/>
    </location>
</feature>
<comment type="similarity">
    <text evidence="2">Belongs to the peptidase A1 family.</text>
</comment>
<evidence type="ECO:0000256" key="4">
    <source>
        <dbReference type="ARBA" id="ARBA00022729"/>
    </source>
</evidence>
<evidence type="ECO:0000313" key="8">
    <source>
        <dbReference type="Proteomes" id="UP001497480"/>
    </source>
</evidence>
<dbReference type="Pfam" id="PF14543">
    <property type="entry name" value="TAXi_N"/>
    <property type="match status" value="1"/>
</dbReference>
<evidence type="ECO:0000256" key="2">
    <source>
        <dbReference type="ARBA" id="ARBA00007447"/>
    </source>
</evidence>
<keyword evidence="3" id="KW-0964">Secreted</keyword>
<keyword evidence="8" id="KW-1185">Reference proteome</keyword>
<dbReference type="PANTHER" id="PTHR47965">
    <property type="entry name" value="ASPARTYL PROTEASE-RELATED"/>
    <property type="match status" value="1"/>
</dbReference>
<comment type="subcellular location">
    <subcellularLocation>
        <location evidence="1">Secreted</location>
        <location evidence="1">Extracellular space</location>
    </subcellularLocation>
</comment>
<dbReference type="PANTHER" id="PTHR47965:SF6">
    <property type="entry name" value="ASPARTIC PROTEINASE GIP1-RELATED"/>
    <property type="match status" value="1"/>
</dbReference>
<evidence type="ECO:0000313" key="7">
    <source>
        <dbReference type="EMBL" id="CAL0316895.1"/>
    </source>
</evidence>
<evidence type="ECO:0000259" key="6">
    <source>
        <dbReference type="Pfam" id="PF14543"/>
    </source>
</evidence>
<evidence type="ECO:0000259" key="5">
    <source>
        <dbReference type="Pfam" id="PF14541"/>
    </source>
</evidence>
<name>A0AAV1X5J2_LUPLU</name>
<feature type="domain" description="Xylanase inhibitor C-terminal" evidence="5">
    <location>
        <begin position="204"/>
        <end position="378"/>
    </location>
</feature>
<dbReference type="InterPro" id="IPR021109">
    <property type="entry name" value="Peptidase_aspartic_dom_sf"/>
</dbReference>
<dbReference type="GO" id="GO:0004190">
    <property type="term" value="F:aspartic-type endopeptidase activity"/>
    <property type="evidence" value="ECO:0007669"/>
    <property type="project" value="InterPro"/>
</dbReference>
<dbReference type="Proteomes" id="UP001497480">
    <property type="component" value="Unassembled WGS sequence"/>
</dbReference>
<dbReference type="InterPro" id="IPR032799">
    <property type="entry name" value="TAXi_C"/>
</dbReference>
<gene>
    <name evidence="7" type="ORF">LLUT_LOCUS17955</name>
</gene>
<dbReference type="SUPFAM" id="SSF50630">
    <property type="entry name" value="Acid proteases"/>
    <property type="match status" value="1"/>
</dbReference>
<reference evidence="7 8" key="1">
    <citation type="submission" date="2024-03" db="EMBL/GenBank/DDBJ databases">
        <authorList>
            <person name="Martinez-Hernandez J."/>
        </authorList>
    </citation>
    <scope>NUCLEOTIDE SEQUENCE [LARGE SCALE GENOMIC DNA]</scope>
</reference>
<proteinExistence type="inferred from homology"/>
<organism evidence="7 8">
    <name type="scientific">Lupinus luteus</name>
    <name type="common">European yellow lupine</name>
    <dbReference type="NCBI Taxonomy" id="3873"/>
    <lineage>
        <taxon>Eukaryota</taxon>
        <taxon>Viridiplantae</taxon>
        <taxon>Streptophyta</taxon>
        <taxon>Embryophyta</taxon>
        <taxon>Tracheophyta</taxon>
        <taxon>Spermatophyta</taxon>
        <taxon>Magnoliopsida</taxon>
        <taxon>eudicotyledons</taxon>
        <taxon>Gunneridae</taxon>
        <taxon>Pentapetalae</taxon>
        <taxon>rosids</taxon>
        <taxon>fabids</taxon>
        <taxon>Fabales</taxon>
        <taxon>Fabaceae</taxon>
        <taxon>Papilionoideae</taxon>
        <taxon>50 kb inversion clade</taxon>
        <taxon>genistoids sensu lato</taxon>
        <taxon>core genistoids</taxon>
        <taxon>Genisteae</taxon>
        <taxon>Lupinus</taxon>
    </lineage>
</organism>
<dbReference type="InterPro" id="IPR001461">
    <property type="entry name" value="Aspartic_peptidase_A1"/>
</dbReference>
<dbReference type="InterPro" id="IPR032861">
    <property type="entry name" value="TAXi_N"/>
</dbReference>
<evidence type="ECO:0000256" key="3">
    <source>
        <dbReference type="ARBA" id="ARBA00022525"/>
    </source>
</evidence>
<dbReference type="Pfam" id="PF14541">
    <property type="entry name" value="TAXi_C"/>
    <property type="match status" value="1"/>
</dbReference>
<dbReference type="EMBL" id="CAXHTB010000012">
    <property type="protein sequence ID" value="CAL0316895.1"/>
    <property type="molecule type" value="Genomic_DNA"/>
</dbReference>
<comment type="caution">
    <text evidence="7">The sequence shown here is derived from an EMBL/GenBank/DDBJ whole genome shotgun (WGS) entry which is preliminary data.</text>
</comment>